<dbReference type="Proteomes" id="UP001185092">
    <property type="component" value="Unassembled WGS sequence"/>
</dbReference>
<name>A0AAE3XLX0_9BACT</name>
<comment type="caution">
    <text evidence="1">The sequence shown here is derived from an EMBL/GenBank/DDBJ whole genome shotgun (WGS) entry which is preliminary data.</text>
</comment>
<evidence type="ECO:0000313" key="2">
    <source>
        <dbReference type="Proteomes" id="UP001185092"/>
    </source>
</evidence>
<proteinExistence type="predicted"/>
<organism evidence="1 2">
    <name type="scientific">Aureibacter tunicatorum</name>
    <dbReference type="NCBI Taxonomy" id="866807"/>
    <lineage>
        <taxon>Bacteria</taxon>
        <taxon>Pseudomonadati</taxon>
        <taxon>Bacteroidota</taxon>
        <taxon>Cytophagia</taxon>
        <taxon>Cytophagales</taxon>
        <taxon>Persicobacteraceae</taxon>
        <taxon>Aureibacter</taxon>
    </lineage>
</organism>
<accession>A0AAE3XLX0</accession>
<dbReference type="AlphaFoldDB" id="A0AAE3XLX0"/>
<keyword evidence="2" id="KW-1185">Reference proteome</keyword>
<gene>
    <name evidence="1" type="ORF">HNQ88_003402</name>
</gene>
<protein>
    <submittedName>
        <fullName evidence="1">Uncharacterized protein</fullName>
    </submittedName>
</protein>
<reference evidence="1" key="1">
    <citation type="submission" date="2023-07" db="EMBL/GenBank/DDBJ databases">
        <title>Genomic Encyclopedia of Type Strains, Phase IV (KMG-IV): sequencing the most valuable type-strain genomes for metagenomic binning, comparative biology and taxonomic classification.</title>
        <authorList>
            <person name="Goeker M."/>
        </authorList>
    </citation>
    <scope>NUCLEOTIDE SEQUENCE</scope>
    <source>
        <strain evidence="1">DSM 26174</strain>
    </source>
</reference>
<dbReference type="RefSeq" id="WP_309940239.1">
    <property type="nucleotide sequence ID" value="NZ_AP025305.1"/>
</dbReference>
<sequence>MGLFDKLKQAANFVTGGGATISVRTEESVNNGNEPIKFIIDAVVKGADMNARNVYLKIRAAEKVKVVGVSVPNGDGGYARRDFSGHHETFETEIQATGAQTLEANQTYQWIVEWQAPVNVNGTYHGENAVHEWEMYAGIDVSGNDPDSNWQPFELYF</sequence>
<dbReference type="EMBL" id="JAVDQD010000004">
    <property type="protein sequence ID" value="MDR6240336.1"/>
    <property type="molecule type" value="Genomic_DNA"/>
</dbReference>
<evidence type="ECO:0000313" key="1">
    <source>
        <dbReference type="EMBL" id="MDR6240336.1"/>
    </source>
</evidence>